<dbReference type="Pfam" id="PF09286">
    <property type="entry name" value="Pro-kuma_activ"/>
    <property type="match status" value="1"/>
</dbReference>
<dbReference type="PANTHER" id="PTHR14218">
    <property type="entry name" value="PROTEASE S8 TRIPEPTIDYL PEPTIDASE I CLN2"/>
    <property type="match status" value="1"/>
</dbReference>
<evidence type="ECO:0000313" key="10">
    <source>
        <dbReference type="EMBL" id="MFC4619161.1"/>
    </source>
</evidence>
<evidence type="ECO:0000256" key="4">
    <source>
        <dbReference type="ARBA" id="ARBA00022801"/>
    </source>
</evidence>
<feature type="domain" description="Peptidase S53" evidence="9">
    <location>
        <begin position="208"/>
        <end position="629"/>
    </location>
</feature>
<keyword evidence="5" id="KW-0720">Serine protease</keyword>
<keyword evidence="8" id="KW-0732">Signal</keyword>
<dbReference type="PANTHER" id="PTHR14218:SF15">
    <property type="entry name" value="TRIPEPTIDYL-PEPTIDASE 1"/>
    <property type="match status" value="1"/>
</dbReference>
<evidence type="ECO:0000256" key="5">
    <source>
        <dbReference type="ARBA" id="ARBA00022825"/>
    </source>
</evidence>
<keyword evidence="2 10" id="KW-0645">Protease</keyword>
<proteinExistence type="predicted"/>
<dbReference type="SUPFAM" id="SSF52743">
    <property type="entry name" value="Subtilisin-like"/>
    <property type="match status" value="1"/>
</dbReference>
<dbReference type="CDD" id="cd04056">
    <property type="entry name" value="Peptidases_S53"/>
    <property type="match status" value="1"/>
</dbReference>
<protein>
    <submittedName>
        <fullName evidence="10">Protease pro-enzyme activation domain-containing protein</fullName>
    </submittedName>
</protein>
<sequence>MSIKKNVLSIVTAGALVLGMIPGFASADGASTQAIPQGTGEAILQNASYFGDLDPSTKITIDIVMKIQNKNDLARYINETTSSTSHHFRQYLGVNQFKAKYAPDKGQINAITHYLRDFGIKSTVYPDQLIITAEGTVGQFNKAFDVDIKKAKFKGKSFHATKKQPKAPKNIAKNILAILGLSDYSNFSTNIVKRPVPLKESAPQGPLSLDPSDLIKHYNVQPLYDKGAKGQGQTIGIVTLAEFNPEDAYEFWKQEGIKIKPNRIKVHDVDGGSGWDGYDETTLDVEQSGALAPEAGIDVYVGPNTDAGFVDAFAKAINDNKAQQISVSWGLSETAIIDSVNQKVESPEYAEVFNQLYMQAAAQGISMFAAAGDAGSYDATRSPGSYQLSVDNPADSPYITAAGGTTLPWQTTTSTGVKVSVNQERAWGWDYLYNFFDSLGFNNPDGWARYYFSGSGGGFSTLFDTPDYQKGVSGVNTYTAVKQWAPSDDFLTVSRIAPTIVKGKGSGRNLPDLSMDADPYTGYNVYVSDPGDPGSNGEWAAYGGTSFVAPQLNGLSALINSANHTKIGFWNPQIYRFAKQKSSPFTPLNASGADNDNLFYTGTEGTIYNQATGLGVPNVAALAEHFGKTDHHK</sequence>
<name>A0ABV9GPE3_9BACL</name>
<dbReference type="GO" id="GO:0006508">
    <property type="term" value="P:proteolysis"/>
    <property type="evidence" value="ECO:0007669"/>
    <property type="project" value="UniProtKB-KW"/>
</dbReference>
<gene>
    <name evidence="10" type="ORF">ACFO4N_10590</name>
</gene>
<evidence type="ECO:0000256" key="6">
    <source>
        <dbReference type="ARBA" id="ARBA00022837"/>
    </source>
</evidence>
<dbReference type="GO" id="GO:0008233">
    <property type="term" value="F:peptidase activity"/>
    <property type="evidence" value="ECO:0007669"/>
    <property type="project" value="UniProtKB-KW"/>
</dbReference>
<organism evidence="10 11">
    <name type="scientific">Camelliibacillus cellulosilyticus</name>
    <dbReference type="NCBI Taxonomy" id="2174486"/>
    <lineage>
        <taxon>Bacteria</taxon>
        <taxon>Bacillati</taxon>
        <taxon>Bacillota</taxon>
        <taxon>Bacilli</taxon>
        <taxon>Bacillales</taxon>
        <taxon>Sporolactobacillaceae</taxon>
        <taxon>Camelliibacillus</taxon>
    </lineage>
</organism>
<evidence type="ECO:0000256" key="2">
    <source>
        <dbReference type="ARBA" id="ARBA00022670"/>
    </source>
</evidence>
<keyword evidence="3" id="KW-0479">Metal-binding</keyword>
<evidence type="ECO:0000259" key="9">
    <source>
        <dbReference type="PROSITE" id="PS51695"/>
    </source>
</evidence>
<dbReference type="InterPro" id="IPR050819">
    <property type="entry name" value="Tripeptidyl-peptidase_I"/>
</dbReference>
<dbReference type="Gene3D" id="3.40.50.200">
    <property type="entry name" value="Peptidase S8/S53 domain"/>
    <property type="match status" value="1"/>
</dbReference>
<dbReference type="SUPFAM" id="SSF54897">
    <property type="entry name" value="Protease propeptides/inhibitors"/>
    <property type="match status" value="1"/>
</dbReference>
<evidence type="ECO:0000256" key="8">
    <source>
        <dbReference type="SAM" id="SignalP"/>
    </source>
</evidence>
<evidence type="ECO:0000256" key="3">
    <source>
        <dbReference type="ARBA" id="ARBA00022723"/>
    </source>
</evidence>
<dbReference type="InterPro" id="IPR030400">
    <property type="entry name" value="Sedolisin_dom"/>
</dbReference>
<dbReference type="SMART" id="SM00944">
    <property type="entry name" value="Pro-kuma_activ"/>
    <property type="match status" value="1"/>
</dbReference>
<dbReference type="PROSITE" id="PS51695">
    <property type="entry name" value="SEDOLISIN"/>
    <property type="match status" value="1"/>
</dbReference>
<evidence type="ECO:0000256" key="1">
    <source>
        <dbReference type="ARBA" id="ARBA00001913"/>
    </source>
</evidence>
<dbReference type="InterPro" id="IPR036852">
    <property type="entry name" value="Peptidase_S8/S53_dom_sf"/>
</dbReference>
<keyword evidence="4" id="KW-0378">Hydrolase</keyword>
<accession>A0ABV9GPE3</accession>
<keyword evidence="11" id="KW-1185">Reference proteome</keyword>
<dbReference type="Proteomes" id="UP001596022">
    <property type="component" value="Unassembled WGS sequence"/>
</dbReference>
<evidence type="ECO:0000256" key="7">
    <source>
        <dbReference type="ARBA" id="ARBA00023145"/>
    </source>
</evidence>
<evidence type="ECO:0000313" key="11">
    <source>
        <dbReference type="Proteomes" id="UP001596022"/>
    </source>
</evidence>
<feature type="chain" id="PRO_5046438633" evidence="8">
    <location>
        <begin position="28"/>
        <end position="633"/>
    </location>
</feature>
<dbReference type="InterPro" id="IPR015366">
    <property type="entry name" value="S53_propep"/>
</dbReference>
<feature type="signal peptide" evidence="8">
    <location>
        <begin position="1"/>
        <end position="27"/>
    </location>
</feature>
<comment type="caution">
    <text evidence="10">The sequence shown here is derived from an EMBL/GenBank/DDBJ whole genome shotgun (WGS) entry which is preliminary data.</text>
</comment>
<comment type="cofactor">
    <cofactor evidence="1">
        <name>Ca(2+)</name>
        <dbReference type="ChEBI" id="CHEBI:29108"/>
    </cofactor>
</comment>
<dbReference type="EMBL" id="JBHSFW010000006">
    <property type="protein sequence ID" value="MFC4619161.1"/>
    <property type="molecule type" value="Genomic_DNA"/>
</dbReference>
<keyword evidence="7" id="KW-0865">Zymogen</keyword>
<dbReference type="RefSeq" id="WP_376846261.1">
    <property type="nucleotide sequence ID" value="NZ_JBHSFW010000006.1"/>
</dbReference>
<dbReference type="CDD" id="cd11377">
    <property type="entry name" value="Pro-peptidase_S53"/>
    <property type="match status" value="1"/>
</dbReference>
<reference evidence="11" key="1">
    <citation type="journal article" date="2019" name="Int. J. Syst. Evol. Microbiol.">
        <title>The Global Catalogue of Microorganisms (GCM) 10K type strain sequencing project: providing services to taxonomists for standard genome sequencing and annotation.</title>
        <authorList>
            <consortium name="The Broad Institute Genomics Platform"/>
            <consortium name="The Broad Institute Genome Sequencing Center for Infectious Disease"/>
            <person name="Wu L."/>
            <person name="Ma J."/>
        </authorList>
    </citation>
    <scope>NUCLEOTIDE SEQUENCE [LARGE SCALE GENOMIC DNA]</scope>
    <source>
        <strain evidence="11">CGMCC 1.16306</strain>
    </source>
</reference>
<keyword evidence="6" id="KW-0106">Calcium</keyword>